<dbReference type="PROSITE" id="PS00107">
    <property type="entry name" value="PROTEIN_KINASE_ATP"/>
    <property type="match status" value="1"/>
</dbReference>
<dbReference type="AlphaFoldDB" id="A0A1Y2EYX5"/>
<evidence type="ECO:0000313" key="14">
    <source>
        <dbReference type="Proteomes" id="UP000193920"/>
    </source>
</evidence>
<keyword evidence="6 9" id="KW-0067">ATP-binding</keyword>
<evidence type="ECO:0000256" key="4">
    <source>
        <dbReference type="ARBA" id="ARBA00022741"/>
    </source>
</evidence>
<evidence type="ECO:0000256" key="7">
    <source>
        <dbReference type="ARBA" id="ARBA00047899"/>
    </source>
</evidence>
<dbReference type="EC" id="2.7.11.1" evidence="1"/>
<dbReference type="InterPro" id="IPR000719">
    <property type="entry name" value="Prot_kinase_dom"/>
</dbReference>
<dbReference type="GO" id="GO:0005524">
    <property type="term" value="F:ATP binding"/>
    <property type="evidence" value="ECO:0007669"/>
    <property type="project" value="UniProtKB-UniRule"/>
</dbReference>
<keyword evidence="14" id="KW-1185">Reference proteome</keyword>
<dbReference type="InterPro" id="IPR008271">
    <property type="entry name" value="Ser/Thr_kinase_AS"/>
</dbReference>
<keyword evidence="4 9" id="KW-0547">Nucleotide-binding</keyword>
<dbReference type="Pfam" id="PF00069">
    <property type="entry name" value="Pkinase"/>
    <property type="match status" value="1"/>
</dbReference>
<evidence type="ECO:0000256" key="6">
    <source>
        <dbReference type="ARBA" id="ARBA00022840"/>
    </source>
</evidence>
<dbReference type="InterPro" id="IPR001772">
    <property type="entry name" value="KA1_dom"/>
</dbReference>
<comment type="catalytic activity">
    <reaction evidence="7">
        <text>L-threonyl-[protein] + ATP = O-phospho-L-threonyl-[protein] + ADP + H(+)</text>
        <dbReference type="Rhea" id="RHEA:46608"/>
        <dbReference type="Rhea" id="RHEA-COMP:11060"/>
        <dbReference type="Rhea" id="RHEA-COMP:11605"/>
        <dbReference type="ChEBI" id="CHEBI:15378"/>
        <dbReference type="ChEBI" id="CHEBI:30013"/>
        <dbReference type="ChEBI" id="CHEBI:30616"/>
        <dbReference type="ChEBI" id="CHEBI:61977"/>
        <dbReference type="ChEBI" id="CHEBI:456216"/>
        <dbReference type="EC" id="2.7.11.1"/>
    </reaction>
</comment>
<dbReference type="SUPFAM" id="SSF56112">
    <property type="entry name" value="Protein kinase-like (PK-like)"/>
    <property type="match status" value="1"/>
</dbReference>
<organism evidence="13 14">
    <name type="scientific">Neocallimastix californiae</name>
    <dbReference type="NCBI Taxonomy" id="1754190"/>
    <lineage>
        <taxon>Eukaryota</taxon>
        <taxon>Fungi</taxon>
        <taxon>Fungi incertae sedis</taxon>
        <taxon>Chytridiomycota</taxon>
        <taxon>Chytridiomycota incertae sedis</taxon>
        <taxon>Neocallimastigomycetes</taxon>
        <taxon>Neocallimastigales</taxon>
        <taxon>Neocallimastigaceae</taxon>
        <taxon>Neocallimastix</taxon>
    </lineage>
</organism>
<accession>A0A1Y2EYX5</accession>
<keyword evidence="3" id="KW-0808">Transferase</keyword>
<evidence type="ECO:0000256" key="8">
    <source>
        <dbReference type="ARBA" id="ARBA00048679"/>
    </source>
</evidence>
<evidence type="ECO:0000259" key="11">
    <source>
        <dbReference type="PROSITE" id="PS50011"/>
    </source>
</evidence>
<dbReference type="STRING" id="1754190.A0A1Y2EYX5"/>
<dbReference type="InterPro" id="IPR017441">
    <property type="entry name" value="Protein_kinase_ATP_BS"/>
</dbReference>
<evidence type="ECO:0000256" key="2">
    <source>
        <dbReference type="ARBA" id="ARBA00022527"/>
    </source>
</evidence>
<dbReference type="OrthoDB" id="193931at2759"/>
<dbReference type="PROSITE" id="PS50011">
    <property type="entry name" value="PROTEIN_KINASE_DOM"/>
    <property type="match status" value="1"/>
</dbReference>
<evidence type="ECO:0000256" key="5">
    <source>
        <dbReference type="ARBA" id="ARBA00022777"/>
    </source>
</evidence>
<dbReference type="Proteomes" id="UP000193920">
    <property type="component" value="Unassembled WGS sequence"/>
</dbReference>
<dbReference type="PANTHER" id="PTHR24346:SF106">
    <property type="entry name" value="PROTEIN KINASE DOMAIN-CONTAINING PROTEIN"/>
    <property type="match status" value="1"/>
</dbReference>
<dbReference type="PANTHER" id="PTHR24346">
    <property type="entry name" value="MAP/MICROTUBULE AFFINITY-REGULATING KINASE"/>
    <property type="match status" value="1"/>
</dbReference>
<gene>
    <name evidence="13" type="ORF">LY90DRAFT_660694</name>
</gene>
<dbReference type="Gene3D" id="1.10.510.10">
    <property type="entry name" value="Transferase(Phosphotransferase) domain 1"/>
    <property type="match status" value="1"/>
</dbReference>
<evidence type="ECO:0000256" key="10">
    <source>
        <dbReference type="SAM" id="MobiDB-lite"/>
    </source>
</evidence>
<evidence type="ECO:0000256" key="3">
    <source>
        <dbReference type="ARBA" id="ARBA00022679"/>
    </source>
</evidence>
<reference evidence="13 14" key="1">
    <citation type="submission" date="2016-08" db="EMBL/GenBank/DDBJ databases">
        <title>A Parts List for Fungal Cellulosomes Revealed by Comparative Genomics.</title>
        <authorList>
            <consortium name="DOE Joint Genome Institute"/>
            <person name="Haitjema C.H."/>
            <person name="Gilmore S.P."/>
            <person name="Henske J.K."/>
            <person name="Solomon K.V."/>
            <person name="De Groot R."/>
            <person name="Kuo A."/>
            <person name="Mondo S.J."/>
            <person name="Salamov A.A."/>
            <person name="Labutti K."/>
            <person name="Zhao Z."/>
            <person name="Chiniquy J."/>
            <person name="Barry K."/>
            <person name="Brewer H.M."/>
            <person name="Purvine S.O."/>
            <person name="Wright A.T."/>
            <person name="Boxma B."/>
            <person name="Van Alen T."/>
            <person name="Hackstein J.H."/>
            <person name="Baker S.E."/>
            <person name="Grigoriev I.V."/>
            <person name="O'Malley M.A."/>
        </authorList>
    </citation>
    <scope>NUCLEOTIDE SEQUENCE [LARGE SCALE GENOMIC DNA]</scope>
    <source>
        <strain evidence="13 14">G1</strain>
    </source>
</reference>
<comment type="catalytic activity">
    <reaction evidence="8">
        <text>L-seryl-[protein] + ATP = O-phospho-L-seryl-[protein] + ADP + H(+)</text>
        <dbReference type="Rhea" id="RHEA:17989"/>
        <dbReference type="Rhea" id="RHEA-COMP:9863"/>
        <dbReference type="Rhea" id="RHEA-COMP:11604"/>
        <dbReference type="ChEBI" id="CHEBI:15378"/>
        <dbReference type="ChEBI" id="CHEBI:29999"/>
        <dbReference type="ChEBI" id="CHEBI:30616"/>
        <dbReference type="ChEBI" id="CHEBI:83421"/>
        <dbReference type="ChEBI" id="CHEBI:456216"/>
        <dbReference type="EC" id="2.7.11.1"/>
    </reaction>
</comment>
<dbReference type="InterPro" id="IPR028375">
    <property type="entry name" value="KA1/Ssp2_C"/>
</dbReference>
<feature type="domain" description="KA1" evidence="12">
    <location>
        <begin position="785"/>
        <end position="834"/>
    </location>
</feature>
<proteinExistence type="predicted"/>
<dbReference type="PROSITE" id="PS00108">
    <property type="entry name" value="PROTEIN_KINASE_ST"/>
    <property type="match status" value="1"/>
</dbReference>
<dbReference type="GO" id="GO:0106310">
    <property type="term" value="F:protein serine kinase activity"/>
    <property type="evidence" value="ECO:0007669"/>
    <property type="project" value="RHEA"/>
</dbReference>
<keyword evidence="5 13" id="KW-0418">Kinase</keyword>
<feature type="domain" description="Protein kinase" evidence="11">
    <location>
        <begin position="12"/>
        <end position="264"/>
    </location>
</feature>
<dbReference type="Gene3D" id="3.30.310.80">
    <property type="entry name" value="Kinase associated domain 1, KA1"/>
    <property type="match status" value="1"/>
</dbReference>
<dbReference type="Pfam" id="PF02149">
    <property type="entry name" value="KA1"/>
    <property type="match status" value="1"/>
</dbReference>
<dbReference type="GO" id="GO:0035556">
    <property type="term" value="P:intracellular signal transduction"/>
    <property type="evidence" value="ECO:0007669"/>
    <property type="project" value="TreeGrafter"/>
</dbReference>
<dbReference type="InterPro" id="IPR011009">
    <property type="entry name" value="Kinase-like_dom_sf"/>
</dbReference>
<feature type="compositionally biased region" description="Low complexity" evidence="10">
    <location>
        <begin position="356"/>
        <end position="371"/>
    </location>
</feature>
<keyword evidence="2" id="KW-0723">Serine/threonine-protein kinase</keyword>
<dbReference type="FunFam" id="3.30.200.20:FF:000003">
    <property type="entry name" value="Non-specific serine/threonine protein kinase"/>
    <property type="match status" value="1"/>
</dbReference>
<dbReference type="FunFam" id="1.10.510.10:FF:000271">
    <property type="entry name" value="Non-specific serine/threonine protein kinase"/>
    <property type="match status" value="1"/>
</dbReference>
<evidence type="ECO:0000256" key="1">
    <source>
        <dbReference type="ARBA" id="ARBA00012513"/>
    </source>
</evidence>
<dbReference type="SMART" id="SM00220">
    <property type="entry name" value="S_TKc"/>
    <property type="match status" value="1"/>
</dbReference>
<evidence type="ECO:0000259" key="12">
    <source>
        <dbReference type="PROSITE" id="PS50032"/>
    </source>
</evidence>
<comment type="caution">
    <text evidence="13">The sequence shown here is derived from an EMBL/GenBank/DDBJ whole genome shotgun (WGS) entry which is preliminary data.</text>
</comment>
<dbReference type="CDD" id="cd14003">
    <property type="entry name" value="STKc_AMPK-like"/>
    <property type="match status" value="1"/>
</dbReference>
<feature type="region of interest" description="Disordered" evidence="10">
    <location>
        <begin position="337"/>
        <end position="371"/>
    </location>
</feature>
<dbReference type="PROSITE" id="PS50032">
    <property type="entry name" value="KA1"/>
    <property type="match status" value="1"/>
</dbReference>
<dbReference type="CDD" id="cd12121">
    <property type="entry name" value="MARK_C_like"/>
    <property type="match status" value="1"/>
</dbReference>
<evidence type="ECO:0000313" key="13">
    <source>
        <dbReference type="EMBL" id="ORY76799.1"/>
    </source>
</evidence>
<sequence>MSENASVMVGDYRLEKTIGQGTYGKVKLGIHVKTNEKVAVKIIEKSQLQSQKQIARLQREIRFLKLLYHPHIVKVYDVIETTECIYIVMEYAVGGELFDYIVAHKRVKEKEARAFFRMVLSAVDYCHKNNVIHRDLKPENLLLDETKSIKIIDFGFGNTFIENGYLDTFCGSPFYAAPEMILGKKYEGPEVDMWSLGVILFALLCGHLPFDDANMKELYKKIASGTYTVPDYLMPDARHLISRLITVDPHKRATLDEVMHHRWVNEGYSHPPSNYMTIRPIIRDEKLLDQDIIKRLSHFGYKREDVIKSFVEADPSRPHPIRSTYWLLYEMLQREERKARERKAQHHHHHHHHHQLSNNQKQQQQQQQLQQLQLQQLKNQYRNMSDNNDNKGNENDMEISDMKVNQNIENELSSKNNNNTKKNAEIPKVNYSISSQANYSDRDEYSKLYPEQCNINNNKYQMKNQEIIRNQNNTNNQSCINRPSSQNQQYSSIERRLSDGYKINPNNINKPEIDPYMRISIGNKYEKQYTSQPIETESTNGQFIQKPPIISPNSNNNKIQKLFNGTPSNIGCYNISTENSRINNSNINSYPVSVPCQLGNTKPNKLDLNYDAELINANQPESASSVLEHGQLPKIGNYEYNMMYNNGIKNNCYQNQLESDTLKNGNDEYKESYRRHSLPNFSINNQQRKSSITSKAKEEIRAVSGWFINVSATSNKSLQELIYEITHVLQINNIPHYYDGNCTFECECINVNNFLEKNDSNSLLSTSPIDNNYERDIEDSDGKNGKKNKDNLRFQIEICHIPRLASYGFHFKRLYGGVWNYKKICTKLLSQMNI</sequence>
<protein>
    <recommendedName>
        <fullName evidence="1">non-specific serine/threonine protein kinase</fullName>
        <ecNumber evidence="1">2.7.11.1</ecNumber>
    </recommendedName>
</protein>
<dbReference type="SUPFAM" id="SSF103243">
    <property type="entry name" value="KA1-like"/>
    <property type="match status" value="1"/>
</dbReference>
<dbReference type="EMBL" id="MCOG01000021">
    <property type="protein sequence ID" value="ORY76799.1"/>
    <property type="molecule type" value="Genomic_DNA"/>
</dbReference>
<evidence type="ECO:0000256" key="9">
    <source>
        <dbReference type="PROSITE-ProRule" id="PRU10141"/>
    </source>
</evidence>
<dbReference type="GO" id="GO:0004674">
    <property type="term" value="F:protein serine/threonine kinase activity"/>
    <property type="evidence" value="ECO:0007669"/>
    <property type="project" value="UniProtKB-KW"/>
</dbReference>
<feature type="compositionally biased region" description="Basic residues" evidence="10">
    <location>
        <begin position="340"/>
        <end position="355"/>
    </location>
</feature>
<dbReference type="GO" id="GO:0005737">
    <property type="term" value="C:cytoplasm"/>
    <property type="evidence" value="ECO:0007669"/>
    <property type="project" value="TreeGrafter"/>
</dbReference>
<name>A0A1Y2EYX5_9FUNG</name>
<feature type="binding site" evidence="9">
    <location>
        <position position="41"/>
    </location>
    <ligand>
        <name>ATP</name>
        <dbReference type="ChEBI" id="CHEBI:30616"/>
    </ligand>
</feature>